<comment type="caution">
    <text evidence="2">The sequence shown here is derived from an EMBL/GenBank/DDBJ whole genome shotgun (WGS) entry which is preliminary data.</text>
</comment>
<evidence type="ECO:0000313" key="2">
    <source>
        <dbReference type="EMBL" id="MFH6567346.1"/>
    </source>
</evidence>
<dbReference type="PANTHER" id="PTHR43252">
    <property type="entry name" value="TRANSCRIPTIONAL REGULATOR YQJI"/>
    <property type="match status" value="1"/>
</dbReference>
<dbReference type="Pfam" id="PF03551">
    <property type="entry name" value="PadR"/>
    <property type="match status" value="1"/>
</dbReference>
<keyword evidence="3" id="KW-1185">Reference proteome</keyword>
<dbReference type="RefSeq" id="WP_261741886.1">
    <property type="nucleotide sequence ID" value="NZ_JBINXA010000061.1"/>
</dbReference>
<feature type="domain" description="Transcription regulator PadR N-terminal" evidence="1">
    <location>
        <begin position="42"/>
        <end position="109"/>
    </location>
</feature>
<gene>
    <name evidence="2" type="ORF">ACHMWK_15395</name>
</gene>
<protein>
    <submittedName>
        <fullName evidence="2">PadR family transcriptional regulator</fullName>
    </submittedName>
</protein>
<evidence type="ECO:0000313" key="3">
    <source>
        <dbReference type="Proteomes" id="UP001609821"/>
    </source>
</evidence>
<dbReference type="PANTHER" id="PTHR43252:SF7">
    <property type="entry name" value="TRANSCRIPTIONAL REGULATOR YQJI"/>
    <property type="match status" value="1"/>
</dbReference>
<reference evidence="2 3" key="1">
    <citation type="submission" date="2024-10" db="EMBL/GenBank/DDBJ databases">
        <title>Aeromonas and Pseudomonas from the Cagarras Archipelago, Rio de Janeiro, Brazil.</title>
        <authorList>
            <person name="Canellas A.L.B."/>
            <person name="Laport M.S."/>
        </authorList>
    </citation>
    <scope>NUCLEOTIDE SEQUENCE [LARGE SCALE GENOMIC DNA]</scope>
    <source>
        <strain evidence="2 3">CPF-4</strain>
    </source>
</reference>
<sequence>MNEHYSQATDADKPTIVVRNSARERAARNPRIFASGDLKLLLLELIGEHPRHGYDLIQQIEGLFDGAYSPSPGVIYPALAFLEAGKLVEVAIEGDKKNYSITGTGRLYLGQQAVALNGVHMRIEVSRRSLLGQERPAEIHEAMHNLRHALQLHQRYWSPVEIQRVHDLLNNTARAIVDGDG</sequence>
<proteinExistence type="predicted"/>
<organism evidence="2 3">
    <name type="scientific">Pseudomonas kulmbachensis</name>
    <dbReference type="NCBI Taxonomy" id="3043408"/>
    <lineage>
        <taxon>Bacteria</taxon>
        <taxon>Pseudomonadati</taxon>
        <taxon>Pseudomonadota</taxon>
        <taxon>Gammaproteobacteria</taxon>
        <taxon>Pseudomonadales</taxon>
        <taxon>Pseudomonadaceae</taxon>
        <taxon>Pseudomonas</taxon>
    </lineage>
</organism>
<dbReference type="InterPro" id="IPR036388">
    <property type="entry name" value="WH-like_DNA-bd_sf"/>
</dbReference>
<dbReference type="EMBL" id="JBINXB010000022">
    <property type="protein sequence ID" value="MFH6567346.1"/>
    <property type="molecule type" value="Genomic_DNA"/>
</dbReference>
<accession>A0ABW7M0A8</accession>
<name>A0ABW7M0A8_9PSED</name>
<evidence type="ECO:0000259" key="1">
    <source>
        <dbReference type="Pfam" id="PF03551"/>
    </source>
</evidence>
<dbReference type="InterPro" id="IPR036390">
    <property type="entry name" value="WH_DNA-bd_sf"/>
</dbReference>
<dbReference type="Gene3D" id="1.10.10.10">
    <property type="entry name" value="Winged helix-like DNA-binding domain superfamily/Winged helix DNA-binding domain"/>
    <property type="match status" value="1"/>
</dbReference>
<dbReference type="InterPro" id="IPR005149">
    <property type="entry name" value="Tscrpt_reg_PadR_N"/>
</dbReference>
<dbReference type="Proteomes" id="UP001609821">
    <property type="component" value="Unassembled WGS sequence"/>
</dbReference>
<dbReference type="SUPFAM" id="SSF46785">
    <property type="entry name" value="Winged helix' DNA-binding domain"/>
    <property type="match status" value="1"/>
</dbReference>